<keyword evidence="2" id="KW-1133">Transmembrane helix</keyword>
<reference evidence="3" key="2">
    <citation type="submission" date="2020-09" db="EMBL/GenBank/DDBJ databases">
        <authorList>
            <person name="Sun Q."/>
            <person name="Ohkuma M."/>
        </authorList>
    </citation>
    <scope>NUCLEOTIDE SEQUENCE</scope>
    <source>
        <strain evidence="3">JCM 4335</strain>
    </source>
</reference>
<evidence type="ECO:0000313" key="4">
    <source>
        <dbReference type="Proteomes" id="UP000654123"/>
    </source>
</evidence>
<organism evidence="3 4">
    <name type="scientific">Streptomyces roseolilacinus</name>
    <dbReference type="NCBI Taxonomy" id="66904"/>
    <lineage>
        <taxon>Bacteria</taxon>
        <taxon>Bacillati</taxon>
        <taxon>Actinomycetota</taxon>
        <taxon>Actinomycetes</taxon>
        <taxon>Kitasatosporales</taxon>
        <taxon>Streptomycetaceae</taxon>
        <taxon>Streptomyces</taxon>
    </lineage>
</organism>
<gene>
    <name evidence="3" type="ORF">GCM10010249_22210</name>
</gene>
<feature type="transmembrane region" description="Helical" evidence="2">
    <location>
        <begin position="77"/>
        <end position="99"/>
    </location>
</feature>
<feature type="compositionally biased region" description="Low complexity" evidence="1">
    <location>
        <begin position="146"/>
        <end position="165"/>
    </location>
</feature>
<keyword evidence="2" id="KW-0812">Transmembrane</keyword>
<evidence type="ECO:0000256" key="1">
    <source>
        <dbReference type="SAM" id="MobiDB-lite"/>
    </source>
</evidence>
<keyword evidence="4" id="KW-1185">Reference proteome</keyword>
<accession>A0A918AYQ4</accession>
<protein>
    <recommendedName>
        <fullName evidence="5">Integral membrane protein</fullName>
    </recommendedName>
</protein>
<comment type="caution">
    <text evidence="3">The sequence shown here is derived from an EMBL/GenBank/DDBJ whole genome shotgun (WGS) entry which is preliminary data.</text>
</comment>
<keyword evidence="2" id="KW-0472">Membrane</keyword>
<dbReference type="Proteomes" id="UP000654123">
    <property type="component" value="Unassembled WGS sequence"/>
</dbReference>
<evidence type="ECO:0008006" key="5">
    <source>
        <dbReference type="Google" id="ProtNLM"/>
    </source>
</evidence>
<feature type="region of interest" description="Disordered" evidence="1">
    <location>
        <begin position="126"/>
        <end position="194"/>
    </location>
</feature>
<feature type="transmembrane region" description="Helical" evidence="2">
    <location>
        <begin position="20"/>
        <end position="41"/>
    </location>
</feature>
<feature type="compositionally biased region" description="Pro residues" evidence="1">
    <location>
        <begin position="131"/>
        <end position="144"/>
    </location>
</feature>
<dbReference type="AlphaFoldDB" id="A0A918AYQ4"/>
<evidence type="ECO:0000256" key="2">
    <source>
        <dbReference type="SAM" id="Phobius"/>
    </source>
</evidence>
<dbReference type="EMBL" id="BMSV01000004">
    <property type="protein sequence ID" value="GGQ03460.1"/>
    <property type="molecule type" value="Genomic_DNA"/>
</dbReference>
<evidence type="ECO:0000313" key="3">
    <source>
        <dbReference type="EMBL" id="GGQ03460.1"/>
    </source>
</evidence>
<dbReference type="RefSeq" id="WP_189532445.1">
    <property type="nucleotide sequence ID" value="NZ_BMSV01000004.1"/>
</dbReference>
<proteinExistence type="predicted"/>
<sequence length="214" mass="23064">MYGPGPVPPQRRTPTHVVVLRVLFAVLPLLSLGFLTGAATLRLAVVTRRPRDWGLFGVSVIVTLLCMIFIPEDTDSMQANLSVGGILLNAALFTGYFLYADIRHHDTRAARPAGSPYATTFPLGSGYGYPAPQPRTHPGIPPAAMPQYGQPQPQVQVPPQVQVQVPAPPQPQPQPQPRPSVPPQAGAPAAPRIDQVRAELDELSDLLRREDGGR</sequence>
<name>A0A918AYQ4_9ACTN</name>
<reference evidence="3" key="1">
    <citation type="journal article" date="2014" name="Int. J. Syst. Evol. Microbiol.">
        <title>Complete genome sequence of Corynebacterium casei LMG S-19264T (=DSM 44701T), isolated from a smear-ripened cheese.</title>
        <authorList>
            <consortium name="US DOE Joint Genome Institute (JGI-PGF)"/>
            <person name="Walter F."/>
            <person name="Albersmeier A."/>
            <person name="Kalinowski J."/>
            <person name="Ruckert C."/>
        </authorList>
    </citation>
    <scope>NUCLEOTIDE SEQUENCE</scope>
    <source>
        <strain evidence="3">JCM 4335</strain>
    </source>
</reference>
<feature type="compositionally biased region" description="Pro residues" evidence="1">
    <location>
        <begin position="166"/>
        <end position="182"/>
    </location>
</feature>
<feature type="transmembrane region" description="Helical" evidence="2">
    <location>
        <begin position="53"/>
        <end position="71"/>
    </location>
</feature>